<evidence type="ECO:0000313" key="3">
    <source>
        <dbReference type="Proteomes" id="UP000594262"/>
    </source>
</evidence>
<keyword evidence="3" id="KW-1185">Reference proteome</keyword>
<feature type="compositionally biased region" description="Polar residues" evidence="1">
    <location>
        <begin position="113"/>
        <end position="130"/>
    </location>
</feature>
<sequence>MPKEGLSNSQWKKRLEDFADHKFRFGTGTHPKSKERKAELERVKGCPAHSSNQKIGIFNTKIVCICGYHNSKSQTNSQQKNQPSTSTSTSHLLNVSHTLGSQTNSKPSDTHSLKTFTSTSRFSHVPQTFS</sequence>
<organism evidence="2 3">
    <name type="scientific">Clytia hemisphaerica</name>
    <dbReference type="NCBI Taxonomy" id="252671"/>
    <lineage>
        <taxon>Eukaryota</taxon>
        <taxon>Metazoa</taxon>
        <taxon>Cnidaria</taxon>
        <taxon>Hydrozoa</taxon>
        <taxon>Hydroidolina</taxon>
        <taxon>Leptothecata</taxon>
        <taxon>Obeliida</taxon>
        <taxon>Clytiidae</taxon>
        <taxon>Clytia</taxon>
    </lineage>
</organism>
<proteinExistence type="predicted"/>
<feature type="region of interest" description="Disordered" evidence="1">
    <location>
        <begin position="20"/>
        <end position="51"/>
    </location>
</feature>
<accession>A0A7M5WUZ1</accession>
<dbReference type="OrthoDB" id="8962485at2759"/>
<evidence type="ECO:0000313" key="2">
    <source>
        <dbReference type="EnsemblMetazoa" id="CLYHEMP013305.1"/>
    </source>
</evidence>
<reference evidence="2" key="1">
    <citation type="submission" date="2021-01" db="UniProtKB">
        <authorList>
            <consortium name="EnsemblMetazoa"/>
        </authorList>
    </citation>
    <scope>IDENTIFICATION</scope>
</reference>
<dbReference type="EnsemblMetazoa" id="CLYHEMT013305.1">
    <property type="protein sequence ID" value="CLYHEMP013305.1"/>
    <property type="gene ID" value="CLYHEMG013305"/>
</dbReference>
<feature type="compositionally biased region" description="Low complexity" evidence="1">
    <location>
        <begin position="72"/>
        <end position="90"/>
    </location>
</feature>
<name>A0A7M5WUZ1_9CNID</name>
<protein>
    <submittedName>
        <fullName evidence="2">Uncharacterized protein</fullName>
    </submittedName>
</protein>
<feature type="compositionally biased region" description="Polar residues" evidence="1">
    <location>
        <begin position="91"/>
        <end position="107"/>
    </location>
</feature>
<feature type="region of interest" description="Disordered" evidence="1">
    <location>
        <begin position="72"/>
        <end position="130"/>
    </location>
</feature>
<dbReference type="AlphaFoldDB" id="A0A7M5WUZ1"/>
<dbReference type="Proteomes" id="UP000594262">
    <property type="component" value="Unplaced"/>
</dbReference>
<evidence type="ECO:0000256" key="1">
    <source>
        <dbReference type="SAM" id="MobiDB-lite"/>
    </source>
</evidence>